<dbReference type="PANTHER" id="PTHR33164:SF43">
    <property type="entry name" value="HTH-TYPE TRANSCRIPTIONAL REPRESSOR YETL"/>
    <property type="match status" value="1"/>
</dbReference>
<name>A0ABY8L7P0_9RHOB</name>
<dbReference type="RefSeq" id="WP_279963968.1">
    <property type="nucleotide sequence ID" value="NZ_CP122537.1"/>
</dbReference>
<proteinExistence type="predicted"/>
<dbReference type="InterPro" id="IPR000835">
    <property type="entry name" value="HTH_MarR-typ"/>
</dbReference>
<reference evidence="5 6" key="1">
    <citation type="submission" date="2023-04" db="EMBL/GenBank/DDBJ databases">
        <title>Jannaschia ovalis sp. nov., a marine bacterium isolated from sea tidal flat.</title>
        <authorList>
            <person name="Kwon D.Y."/>
            <person name="Kim J.-J."/>
        </authorList>
    </citation>
    <scope>NUCLEOTIDE SEQUENCE [LARGE SCALE GENOMIC DNA]</scope>
    <source>
        <strain evidence="5 6">GRR-S6-38</strain>
    </source>
</reference>
<evidence type="ECO:0000313" key="6">
    <source>
        <dbReference type="Proteomes" id="UP001243420"/>
    </source>
</evidence>
<dbReference type="PROSITE" id="PS50995">
    <property type="entry name" value="HTH_MARR_2"/>
    <property type="match status" value="1"/>
</dbReference>
<accession>A0ABY8L7P0</accession>
<dbReference type="CDD" id="cd00090">
    <property type="entry name" value="HTH_ARSR"/>
    <property type="match status" value="1"/>
</dbReference>
<dbReference type="SMART" id="SM00347">
    <property type="entry name" value="HTH_MARR"/>
    <property type="match status" value="1"/>
</dbReference>
<gene>
    <name evidence="5" type="ORF">P8627_10075</name>
</gene>
<dbReference type="Gene3D" id="1.10.10.10">
    <property type="entry name" value="Winged helix-like DNA-binding domain superfamily/Winged helix DNA-binding domain"/>
    <property type="match status" value="1"/>
</dbReference>
<keyword evidence="3" id="KW-0804">Transcription</keyword>
<keyword evidence="2" id="KW-0238">DNA-binding</keyword>
<evidence type="ECO:0000256" key="1">
    <source>
        <dbReference type="ARBA" id="ARBA00023015"/>
    </source>
</evidence>
<dbReference type="Proteomes" id="UP001243420">
    <property type="component" value="Chromosome"/>
</dbReference>
<organism evidence="5 6">
    <name type="scientific">Jannaschia ovalis</name>
    <dbReference type="NCBI Taxonomy" id="3038773"/>
    <lineage>
        <taxon>Bacteria</taxon>
        <taxon>Pseudomonadati</taxon>
        <taxon>Pseudomonadota</taxon>
        <taxon>Alphaproteobacteria</taxon>
        <taxon>Rhodobacterales</taxon>
        <taxon>Roseobacteraceae</taxon>
        <taxon>Jannaschia</taxon>
    </lineage>
</organism>
<dbReference type="InterPro" id="IPR011991">
    <property type="entry name" value="ArsR-like_HTH"/>
</dbReference>
<dbReference type="InterPro" id="IPR036388">
    <property type="entry name" value="WH-like_DNA-bd_sf"/>
</dbReference>
<evidence type="ECO:0000256" key="3">
    <source>
        <dbReference type="ARBA" id="ARBA00023163"/>
    </source>
</evidence>
<dbReference type="PROSITE" id="PS01117">
    <property type="entry name" value="HTH_MARR_1"/>
    <property type="match status" value="1"/>
</dbReference>
<sequence>MATKNGPSLRSIGRQLNFATGRMNALCQRLLEPHELSLPQWVVLSCLWREGDLTVGALAERVGTGLPAMSRIVDRMVARDLVTRHRDATDRRATIVGLTEKGRALDHLRDFHERVNAVLLDGLSERERAAAFDLLTRMQDNAERALR</sequence>
<dbReference type="Pfam" id="PF01047">
    <property type="entry name" value="MarR"/>
    <property type="match status" value="1"/>
</dbReference>
<dbReference type="EMBL" id="CP122537">
    <property type="protein sequence ID" value="WGH77394.1"/>
    <property type="molecule type" value="Genomic_DNA"/>
</dbReference>
<dbReference type="SUPFAM" id="SSF46785">
    <property type="entry name" value="Winged helix' DNA-binding domain"/>
    <property type="match status" value="1"/>
</dbReference>
<evidence type="ECO:0000259" key="4">
    <source>
        <dbReference type="PROSITE" id="PS50995"/>
    </source>
</evidence>
<dbReference type="InterPro" id="IPR039422">
    <property type="entry name" value="MarR/SlyA-like"/>
</dbReference>
<dbReference type="InterPro" id="IPR036390">
    <property type="entry name" value="WH_DNA-bd_sf"/>
</dbReference>
<dbReference type="InterPro" id="IPR023187">
    <property type="entry name" value="Tscrpt_reg_MarR-type_CS"/>
</dbReference>
<feature type="domain" description="HTH marR-type" evidence="4">
    <location>
        <begin position="2"/>
        <end position="140"/>
    </location>
</feature>
<evidence type="ECO:0000313" key="5">
    <source>
        <dbReference type="EMBL" id="WGH77394.1"/>
    </source>
</evidence>
<keyword evidence="1" id="KW-0805">Transcription regulation</keyword>
<dbReference type="PRINTS" id="PR00598">
    <property type="entry name" value="HTHMARR"/>
</dbReference>
<dbReference type="PANTHER" id="PTHR33164">
    <property type="entry name" value="TRANSCRIPTIONAL REGULATOR, MARR FAMILY"/>
    <property type="match status" value="1"/>
</dbReference>
<evidence type="ECO:0000256" key="2">
    <source>
        <dbReference type="ARBA" id="ARBA00023125"/>
    </source>
</evidence>
<keyword evidence="6" id="KW-1185">Reference proteome</keyword>
<protein>
    <submittedName>
        <fullName evidence="5">MarR family transcriptional regulator</fullName>
    </submittedName>
</protein>